<dbReference type="Proteomes" id="UP001165122">
    <property type="component" value="Unassembled WGS sequence"/>
</dbReference>
<feature type="domain" description="Glycosyl hydrolase family 59 catalytic" evidence="15">
    <location>
        <begin position="36"/>
        <end position="348"/>
    </location>
</feature>
<feature type="active site" description="Proton donor/acceptor" evidence="12">
    <location>
        <position position="181"/>
    </location>
</feature>
<evidence type="ECO:0000256" key="7">
    <source>
        <dbReference type="ARBA" id="ARBA00023098"/>
    </source>
</evidence>
<keyword evidence="9" id="KW-0325">Glycoprotein</keyword>
<dbReference type="EC" id="3.2.1.46" evidence="2"/>
<evidence type="ECO:0000256" key="6">
    <source>
        <dbReference type="ARBA" id="ARBA00022963"/>
    </source>
</evidence>
<keyword evidence="18" id="KW-1185">Reference proteome</keyword>
<evidence type="ECO:0000256" key="11">
    <source>
        <dbReference type="ARBA" id="ARBA00033098"/>
    </source>
</evidence>
<dbReference type="OrthoDB" id="440760at2759"/>
<dbReference type="InterPro" id="IPR017853">
    <property type="entry name" value="GH"/>
</dbReference>
<dbReference type="PANTHER" id="PTHR15172:SF1">
    <property type="entry name" value="GALACTOCEREBROSIDASE"/>
    <property type="match status" value="1"/>
</dbReference>
<name>A0A9W7DL08_9STRA</name>
<evidence type="ECO:0000256" key="8">
    <source>
        <dbReference type="ARBA" id="ARBA00023157"/>
    </source>
</evidence>
<evidence type="ECO:0000256" key="5">
    <source>
        <dbReference type="ARBA" id="ARBA00022919"/>
    </source>
</evidence>
<keyword evidence="4" id="KW-0378">Hydrolase</keyword>
<dbReference type="AlphaFoldDB" id="A0A9W7DL08"/>
<organism evidence="17 18">
    <name type="scientific">Triparma laevis f. longispina</name>
    <dbReference type="NCBI Taxonomy" id="1714387"/>
    <lineage>
        <taxon>Eukaryota</taxon>
        <taxon>Sar</taxon>
        <taxon>Stramenopiles</taxon>
        <taxon>Ochrophyta</taxon>
        <taxon>Bolidophyceae</taxon>
        <taxon>Parmales</taxon>
        <taxon>Triparmaceae</taxon>
        <taxon>Triparma</taxon>
    </lineage>
</organism>
<evidence type="ECO:0000256" key="2">
    <source>
        <dbReference type="ARBA" id="ARBA00012657"/>
    </source>
</evidence>
<evidence type="ECO:0000256" key="1">
    <source>
        <dbReference type="ARBA" id="ARBA00005637"/>
    </source>
</evidence>
<evidence type="ECO:0000256" key="4">
    <source>
        <dbReference type="ARBA" id="ARBA00022801"/>
    </source>
</evidence>
<evidence type="ECO:0000256" key="14">
    <source>
        <dbReference type="SAM" id="SignalP"/>
    </source>
</evidence>
<comment type="caution">
    <text evidence="17">The sequence shown here is derived from an EMBL/GenBank/DDBJ whole genome shotgun (WGS) entry which is preliminary data.</text>
</comment>
<proteinExistence type="inferred from homology"/>
<keyword evidence="10" id="KW-0326">Glycosidase</keyword>
<evidence type="ECO:0000256" key="9">
    <source>
        <dbReference type="ARBA" id="ARBA00023180"/>
    </source>
</evidence>
<accession>A0A9W7DL08</accession>
<dbReference type="InterPro" id="IPR049161">
    <property type="entry name" value="GH59_cat"/>
</dbReference>
<dbReference type="PRINTS" id="PR00850">
    <property type="entry name" value="GLHYDRLASE59"/>
</dbReference>
<evidence type="ECO:0000313" key="17">
    <source>
        <dbReference type="EMBL" id="GMH46953.1"/>
    </source>
</evidence>
<keyword evidence="5" id="KW-0746">Sphingolipid metabolism</keyword>
<feature type="active site" description="Nucleophile" evidence="12">
    <location>
        <position position="261"/>
    </location>
</feature>
<evidence type="ECO:0000256" key="10">
    <source>
        <dbReference type="ARBA" id="ARBA00023295"/>
    </source>
</evidence>
<protein>
    <recommendedName>
        <fullName evidence="2">galactosylceramidase</fullName>
        <ecNumber evidence="2">3.2.1.46</ecNumber>
    </recommendedName>
    <alternativeName>
        <fullName evidence="11">Galactosylceramidase</fullName>
    </alternativeName>
</protein>
<dbReference type="Gene3D" id="3.20.20.70">
    <property type="entry name" value="Aldolase class I"/>
    <property type="match status" value="1"/>
</dbReference>
<feature type="region of interest" description="Disordered" evidence="13">
    <location>
        <begin position="262"/>
        <end position="283"/>
    </location>
</feature>
<dbReference type="InterPro" id="IPR035394">
    <property type="entry name" value="Glyco_hydro_59_dom"/>
</dbReference>
<comment type="similarity">
    <text evidence="1">Belongs to the glycosyl hydrolase 59 family.</text>
</comment>
<evidence type="ECO:0000313" key="18">
    <source>
        <dbReference type="Proteomes" id="UP001165122"/>
    </source>
</evidence>
<dbReference type="GO" id="GO:0005764">
    <property type="term" value="C:lysosome"/>
    <property type="evidence" value="ECO:0007669"/>
    <property type="project" value="TreeGrafter"/>
</dbReference>
<evidence type="ECO:0000256" key="12">
    <source>
        <dbReference type="PIRSR" id="PIRSR601286-50"/>
    </source>
</evidence>
<evidence type="ECO:0000259" key="16">
    <source>
        <dbReference type="Pfam" id="PF17387"/>
    </source>
</evidence>
<dbReference type="Pfam" id="PF17387">
    <property type="entry name" value="Glyco_hydro_59M"/>
    <property type="match status" value="1"/>
</dbReference>
<dbReference type="GO" id="GO:0004336">
    <property type="term" value="F:galactosylceramidase activity"/>
    <property type="evidence" value="ECO:0007669"/>
    <property type="project" value="UniProtKB-EC"/>
</dbReference>
<feature type="chain" id="PRO_5040997042" description="galactosylceramidase" evidence="14">
    <location>
        <begin position="20"/>
        <end position="715"/>
    </location>
</feature>
<dbReference type="InterPro" id="IPR001286">
    <property type="entry name" value="Glyco_hydro_59"/>
</dbReference>
<dbReference type="Gene3D" id="3.20.20.80">
    <property type="entry name" value="Glycosidases"/>
    <property type="match status" value="1"/>
</dbReference>
<keyword evidence="3 14" id="KW-0732">Signal</keyword>
<feature type="signal peptide" evidence="14">
    <location>
        <begin position="1"/>
        <end position="19"/>
    </location>
</feature>
<reference evidence="18" key="1">
    <citation type="journal article" date="2023" name="Commun. Biol.">
        <title>Genome analysis of Parmales, the sister group of diatoms, reveals the evolutionary specialization of diatoms from phago-mixotrophs to photoautotrophs.</title>
        <authorList>
            <person name="Ban H."/>
            <person name="Sato S."/>
            <person name="Yoshikawa S."/>
            <person name="Yamada K."/>
            <person name="Nakamura Y."/>
            <person name="Ichinomiya M."/>
            <person name="Sato N."/>
            <person name="Blanc-Mathieu R."/>
            <person name="Endo H."/>
            <person name="Kuwata A."/>
            <person name="Ogata H."/>
        </authorList>
    </citation>
    <scope>NUCLEOTIDE SEQUENCE [LARGE SCALE GENOMIC DNA]</scope>
    <source>
        <strain evidence="18">NIES 3700</strain>
    </source>
</reference>
<dbReference type="GO" id="GO:0006683">
    <property type="term" value="P:galactosylceramide catabolic process"/>
    <property type="evidence" value="ECO:0007669"/>
    <property type="project" value="InterPro"/>
</dbReference>
<evidence type="ECO:0000259" key="15">
    <source>
        <dbReference type="Pfam" id="PF02057"/>
    </source>
</evidence>
<evidence type="ECO:0000256" key="13">
    <source>
        <dbReference type="SAM" id="MobiDB-lite"/>
    </source>
</evidence>
<keyword evidence="8" id="KW-1015">Disulfide bond</keyword>
<gene>
    <name evidence="17" type="ORF">TrLO_g2554</name>
</gene>
<sequence length="715" mass="77758">MLSLLLLQPLLLLLVRTEATPTTYKLDLVTSATTTFDGIGAISGGGGETVLLPNYPKPQQTEILDFLLKPNHGASLHILKVEMGGDALSTDGAEPSHMRTEFETPNFHRGYEWFMMKEAKKRNPDIKLYALPWEWPLWVGQNNSTSPYTNLSKPLLYVNEWLRGAEEVHNLTLDYVGIWNENECNPDYVIALRAMLDDSGHKNTKIIAPDQFGTTVPDFLLALENNPSLASAVHAVGFHYPDSNPSIPQTAQKKYRLWASEDDSTVDPPLSAPPTPRPRAQPGGACLARTINQNFVQGNLTATIVWNLVMARYPQLRWDYTGLVAATDPFGGHYEILPPVWAAAHTSQFTAPGWNILNVGNGSGWLELGGTYVSYINDSGGFSIVVEKMDADQSNCERGSRPDERIGVTSVENATFVIPDGIVNDSLVLWVSHFGGSESDEDLFIQNPDVPVVNGEVTLKILPNHVYTLSTLRTAKKGSTIITSMGSFPSTYTDDFETCTLDSIPKFIAPMAGSFECVTSSSERSGIVLRQTTPAKSICDRGDVLPYVIIGDGFRTSYNISIYVLLPKSINTRSGAFVGARTKGPVGANNGASGMDGVFFAVNEVSWWVTLNVSALNEAEEVVASGELPEEAGCEIGKWWELRLIVKDTKGMAFVNGVGVTGEAFEIPDPEEERSTGPVEGDVIDLGPGGYASFGAVGYAEVEFDDLIIWSADGV</sequence>
<keyword evidence="6" id="KW-0442">Lipid degradation</keyword>
<dbReference type="PANTHER" id="PTHR15172">
    <property type="entry name" value="GALACTOCEREBROSIDASE"/>
    <property type="match status" value="1"/>
</dbReference>
<dbReference type="Pfam" id="PF02057">
    <property type="entry name" value="Glyco_hydro_59"/>
    <property type="match status" value="1"/>
</dbReference>
<dbReference type="Gene3D" id="2.60.120.560">
    <property type="entry name" value="Exo-inulinase, domain 1"/>
    <property type="match status" value="1"/>
</dbReference>
<feature type="compositionally biased region" description="Pro residues" evidence="13">
    <location>
        <begin position="270"/>
        <end position="279"/>
    </location>
</feature>
<feature type="domain" description="Glycosyl hydrolase family 59 central" evidence="16">
    <location>
        <begin position="361"/>
        <end position="475"/>
    </location>
</feature>
<keyword evidence="7" id="KW-0443">Lipid metabolism</keyword>
<dbReference type="GO" id="GO:0016020">
    <property type="term" value="C:membrane"/>
    <property type="evidence" value="ECO:0007669"/>
    <property type="project" value="GOC"/>
</dbReference>
<evidence type="ECO:0000256" key="3">
    <source>
        <dbReference type="ARBA" id="ARBA00022729"/>
    </source>
</evidence>
<dbReference type="EMBL" id="BRXW01000351">
    <property type="protein sequence ID" value="GMH46953.1"/>
    <property type="molecule type" value="Genomic_DNA"/>
</dbReference>
<dbReference type="InterPro" id="IPR013785">
    <property type="entry name" value="Aldolase_TIM"/>
</dbReference>
<dbReference type="SUPFAM" id="SSF51445">
    <property type="entry name" value="(Trans)glycosidases"/>
    <property type="match status" value="1"/>
</dbReference>